<organism evidence="3 4">
    <name type="scientific">Pedobacter zeae</name>
    <dbReference type="NCBI Taxonomy" id="1737356"/>
    <lineage>
        <taxon>Bacteria</taxon>
        <taxon>Pseudomonadati</taxon>
        <taxon>Bacteroidota</taxon>
        <taxon>Sphingobacteriia</taxon>
        <taxon>Sphingobacteriales</taxon>
        <taxon>Sphingobacteriaceae</taxon>
        <taxon>Pedobacter</taxon>
    </lineage>
</organism>
<reference evidence="2" key="1">
    <citation type="journal article" date="2014" name="Int. J. Syst. Evol. Microbiol.">
        <title>Complete genome of a new Firmicutes species belonging to the dominant human colonic microbiota ('Ruminococcus bicirculans') reveals two chromosomes and a selective capacity to utilize plant glucans.</title>
        <authorList>
            <consortium name="NISC Comparative Sequencing Program"/>
            <person name="Wegmann U."/>
            <person name="Louis P."/>
            <person name="Goesmann A."/>
            <person name="Henrissat B."/>
            <person name="Duncan S.H."/>
            <person name="Flint H.J."/>
        </authorList>
    </citation>
    <scope>NUCLEOTIDE SEQUENCE</scope>
    <source>
        <strain evidence="2">CGMCC 1.15287</strain>
    </source>
</reference>
<dbReference type="Proteomes" id="UP000642938">
    <property type="component" value="Unassembled WGS sequence"/>
</dbReference>
<dbReference type="InterPro" id="IPR038765">
    <property type="entry name" value="Papain-like_cys_pep_sf"/>
</dbReference>
<evidence type="ECO:0000313" key="5">
    <source>
        <dbReference type="Proteomes" id="UP000642938"/>
    </source>
</evidence>
<dbReference type="SUPFAM" id="SSF54001">
    <property type="entry name" value="Cysteine proteinases"/>
    <property type="match status" value="1"/>
</dbReference>
<keyword evidence="5" id="KW-1185">Reference proteome</keyword>
<dbReference type="Gene3D" id="3.90.1720.10">
    <property type="entry name" value="endopeptidase domain like (from Nostoc punctiforme)"/>
    <property type="match status" value="1"/>
</dbReference>
<protein>
    <recommendedName>
        <fullName evidence="1">Peptidase C51 domain-containing protein</fullName>
    </recommendedName>
</protein>
<dbReference type="RefSeq" id="WP_183759871.1">
    <property type="nucleotide sequence ID" value="NZ_BMHZ01000002.1"/>
</dbReference>
<dbReference type="EMBL" id="JACIEF010000001">
    <property type="protein sequence ID" value="MBB4106622.1"/>
    <property type="molecule type" value="Genomic_DNA"/>
</dbReference>
<dbReference type="Proteomes" id="UP000532273">
    <property type="component" value="Unassembled WGS sequence"/>
</dbReference>
<name>A0A7W6K9Q3_9SPHI</name>
<proteinExistence type="predicted"/>
<dbReference type="InterPro" id="IPR007921">
    <property type="entry name" value="CHAP_dom"/>
</dbReference>
<feature type="domain" description="Peptidase C51" evidence="1">
    <location>
        <begin position="44"/>
        <end position="119"/>
    </location>
</feature>
<sequence>MIRANKIIEVARQYLGIIENPGNTGWKNTAFQNMMVKVGWYLKAAWCAFFTKAVYLEAYADNPAVTKAIKNCFTGGALDTYRRVKADGTFKTGSEPKKGAIAVYQHGNGSTGHVGIVENELIAPNTQQNIEGNTNASGSREGDRVAEKLRTIKRDKKADGLNLVGFIYPIED</sequence>
<evidence type="ECO:0000313" key="3">
    <source>
        <dbReference type="EMBL" id="MBB4106622.1"/>
    </source>
</evidence>
<evidence type="ECO:0000313" key="4">
    <source>
        <dbReference type="Proteomes" id="UP000532273"/>
    </source>
</evidence>
<dbReference type="AlphaFoldDB" id="A0A7W6K9Q3"/>
<reference evidence="5" key="2">
    <citation type="journal article" date="2019" name="Int. J. Syst. Evol. Microbiol.">
        <title>The Global Catalogue of Microorganisms (GCM) 10K type strain sequencing project: providing services to taxonomists for standard genome sequencing and annotation.</title>
        <authorList>
            <consortium name="The Broad Institute Genomics Platform"/>
            <consortium name="The Broad Institute Genome Sequencing Center for Infectious Disease"/>
            <person name="Wu L."/>
            <person name="Ma J."/>
        </authorList>
    </citation>
    <scope>NUCLEOTIDE SEQUENCE [LARGE SCALE GENOMIC DNA]</scope>
    <source>
        <strain evidence="5">CGMCC 1.15287</strain>
    </source>
</reference>
<reference evidence="2" key="4">
    <citation type="submission" date="2024-05" db="EMBL/GenBank/DDBJ databases">
        <authorList>
            <person name="Sun Q."/>
            <person name="Zhou Y."/>
        </authorList>
    </citation>
    <scope>NUCLEOTIDE SEQUENCE</scope>
    <source>
        <strain evidence="2">CGMCC 1.15287</strain>
    </source>
</reference>
<evidence type="ECO:0000259" key="1">
    <source>
        <dbReference type="Pfam" id="PF05257"/>
    </source>
</evidence>
<evidence type="ECO:0000313" key="2">
    <source>
        <dbReference type="EMBL" id="GGH02766.1"/>
    </source>
</evidence>
<gene>
    <name evidence="2" type="ORF">GCM10007422_17420</name>
    <name evidence="3" type="ORF">GGQ60_000582</name>
</gene>
<dbReference type="EMBL" id="BMHZ01000002">
    <property type="protein sequence ID" value="GGH02766.1"/>
    <property type="molecule type" value="Genomic_DNA"/>
</dbReference>
<comment type="caution">
    <text evidence="3">The sequence shown here is derived from an EMBL/GenBank/DDBJ whole genome shotgun (WGS) entry which is preliminary data.</text>
</comment>
<accession>A0A7W6K9Q3</accession>
<reference evidence="3 4" key="3">
    <citation type="submission" date="2020-08" db="EMBL/GenBank/DDBJ databases">
        <title>Genomic Encyclopedia of Type Strains, Phase IV (KMG-IV): sequencing the most valuable type-strain genomes for metagenomic binning, comparative biology and taxonomic classification.</title>
        <authorList>
            <person name="Goeker M."/>
        </authorList>
    </citation>
    <scope>NUCLEOTIDE SEQUENCE [LARGE SCALE GENOMIC DNA]</scope>
    <source>
        <strain evidence="3 4">DSM 100774</strain>
    </source>
</reference>
<dbReference type="Pfam" id="PF05257">
    <property type="entry name" value="CHAP"/>
    <property type="match status" value="1"/>
</dbReference>